<sequence>MKKTAFFQSKKQHLPQIPRLFTAHPVFWIVSGLTCGVLASFILWKQPKTTSIITSKITFEAASNTRMIEAKRSYEEWKQVVEKRPDYRDGYIMLAWYAQELGKTEEAQASIQKVMALDPNYPIPEVFHAEGERQRDKETKR</sequence>
<comment type="caution">
    <text evidence="2">The sequence shown here is derived from an EMBL/GenBank/DDBJ whole genome shotgun (WGS) entry which is preliminary data.</text>
</comment>
<organism evidence="2 3">
    <name type="scientific">Candidatus Gottesmanbacteria bacterium GW2011_GWA1_44_24b</name>
    <dbReference type="NCBI Taxonomy" id="1618437"/>
    <lineage>
        <taxon>Bacteria</taxon>
        <taxon>Candidatus Gottesmaniibacteriota</taxon>
    </lineage>
</organism>
<dbReference type="SUPFAM" id="SSF48452">
    <property type="entry name" value="TPR-like"/>
    <property type="match status" value="1"/>
</dbReference>
<proteinExistence type="predicted"/>
<reference evidence="2 3" key="1">
    <citation type="journal article" date="2015" name="Nature">
        <title>rRNA introns, odd ribosomes, and small enigmatic genomes across a large radiation of phyla.</title>
        <authorList>
            <person name="Brown C.T."/>
            <person name="Hug L.A."/>
            <person name="Thomas B.C."/>
            <person name="Sharon I."/>
            <person name="Castelle C.J."/>
            <person name="Singh A."/>
            <person name="Wilkins M.J."/>
            <person name="Williams K.H."/>
            <person name="Banfield J.F."/>
        </authorList>
    </citation>
    <scope>NUCLEOTIDE SEQUENCE [LARGE SCALE GENOMIC DNA]</scope>
</reference>
<gene>
    <name evidence="2" type="ORF">UW52_C0031G0007</name>
</gene>
<evidence type="ECO:0000256" key="1">
    <source>
        <dbReference type="SAM" id="Phobius"/>
    </source>
</evidence>
<accession>A0A0G1IKJ8</accession>
<keyword evidence="1" id="KW-0812">Transmembrane</keyword>
<keyword evidence="1" id="KW-1133">Transmembrane helix</keyword>
<feature type="transmembrane region" description="Helical" evidence="1">
    <location>
        <begin position="21"/>
        <end position="44"/>
    </location>
</feature>
<evidence type="ECO:0000313" key="2">
    <source>
        <dbReference type="EMBL" id="KKT59916.1"/>
    </source>
</evidence>
<dbReference type="EMBL" id="LCIQ01000031">
    <property type="protein sequence ID" value="KKT59916.1"/>
    <property type="molecule type" value="Genomic_DNA"/>
</dbReference>
<evidence type="ECO:0000313" key="3">
    <source>
        <dbReference type="Proteomes" id="UP000034521"/>
    </source>
</evidence>
<keyword evidence="1" id="KW-0472">Membrane</keyword>
<dbReference type="Gene3D" id="1.25.40.10">
    <property type="entry name" value="Tetratricopeptide repeat domain"/>
    <property type="match status" value="1"/>
</dbReference>
<dbReference type="AlphaFoldDB" id="A0A0G1IKJ8"/>
<dbReference type="Proteomes" id="UP000034521">
    <property type="component" value="Unassembled WGS sequence"/>
</dbReference>
<dbReference type="InterPro" id="IPR011990">
    <property type="entry name" value="TPR-like_helical_dom_sf"/>
</dbReference>
<name>A0A0G1IKJ8_9BACT</name>
<protein>
    <submittedName>
        <fullName evidence="2">Uncharacterized protein</fullName>
    </submittedName>
</protein>